<keyword evidence="1" id="KW-0175">Coiled coil</keyword>
<dbReference type="EMBL" id="CP023778">
    <property type="protein sequence ID" value="ATL68822.1"/>
    <property type="molecule type" value="Genomic_DNA"/>
</dbReference>
<evidence type="ECO:0000313" key="3">
    <source>
        <dbReference type="EMBL" id="ATL68822.1"/>
    </source>
</evidence>
<accession>A0A291RNY2</accession>
<sequence length="1444" mass="159613">MFRLRRLYFDSIGVPENRFSDLMVDLSDLSGEPIDTIVWLRNGAGKTTMLSLLLALVLPDRRDFLAHRTKKRTLEDLVLPGDTAHVVAEWVDPAGQLLLTGAVYEWDGRTRPADYNGRGKDRLQRTWWCVHPDPDVEGATLDDLPFTLRSNGRYDREHFIAHIRSLATLGVNAVVASQSIGEWHTALRERRFDPDLFRYFAEVNAAEGGMDGLFADIDSPGRFVRYLLRFVGDYQRVEPVRDLLSDTAVEIAKRPIYSAQRLFCAEAAPRVVELGVAYGLSMAAIRQRDGVLTRAAGLKRALLDAEREASERHRLATEQVTDLDSQIGAVRTNIDHTRRKRDEYTYLAAEFEVAEAQAVVSEAKKRADAAAVEARAWGAAEHYVVLQERRAQLEARRSAYRTAADQARPLVELCDEAKAGLAAAIGSEIEKITSAIGEMTAEKQKWEAAEEGAGEQWRQAVQRVTDLTSETDRLHSILAEFDKDRLRLVTEGVITDQERLTDAEGRLRRELGSANSTLVRLQAEHEGLDRDIDAAKLKLAKAQKRAIDARADHARLTDELARMSARAAELGDDARLRSLLQVDRVDLELVATDATAALAQAIATTDKALAGLHEEAARGDRAIRSLKDTELLPPRLAVEKAIDRLEDAGITAVSGWRYLAEHVPSAEHDRYMAELPEVIDGVIVYGGDGEAALAAERVGAVDDLVVVSAATAFTGRRAASVVLVPPVAQHDTEAGIAELENRTRLRRVLLDRIRDLAAQRDSDLESKSAITAWLKDLPADGIAGLRERTTAAGDHAADMGAKEENETDALNRLEARAKRVESQISDTREQSARLEGALRRVERSAEIERDQVEPGRIRLTVIPRQLERAHSDQSKARQRQQDAADHAKQLDADLKQHSEKRVKYAGELESLPEPLPHADLTVAAARAALDVVQRQLDEQFPQDTLQHLLRQAETEAIEAGKAWSANPDRIKPRAMELAHSPDGADRNSRVAATERAEADSVEANTKRGEANARLAAAESERDKARSARRGTVDIESPTDREHAEQLAEEAISEMTDLESRRHRLEGDRQSAASQAGDAKVRADMLHDQTVLLREVAASETSTWLISQDSAEVRSAVQAVADDIRASDRAVAAAEHDRNERADSLSRWAGRDDFVAVAEDEHGNAVRQLREMFRDKARLDRVAENADELVRDLHMRENAIAQQLKQVELHKSNVVTRMIDLVDDALSVIARASTLSELPEGIGPWTHQRFLAVEARARPSRDQIGLRVGELIDAMVGARRIETDPAELLWRATEAAVPEGFRATVLKPAPDQPTGRIPVEEMRKWSGGENLTASLVLFCVLARLRAERRAGSRSSAVGGLLPLDNPVGKANYLPFLDLQRKVARACGVQLVFWTGIGDLGAVTTFPRIVAMHKRPSATRTGRAYVQVDAENTQVLDVVSAVRDDT</sequence>
<gene>
    <name evidence="3" type="ORF">CRH09_24160</name>
</gene>
<evidence type="ECO:0000256" key="2">
    <source>
        <dbReference type="SAM" id="MobiDB-lite"/>
    </source>
</evidence>
<feature type="coiled-coil region" evidence="1">
    <location>
        <begin position="803"/>
        <end position="844"/>
    </location>
</feature>
<feature type="compositionally biased region" description="Basic and acidic residues" evidence="2">
    <location>
        <begin position="865"/>
        <end position="896"/>
    </location>
</feature>
<dbReference type="Proteomes" id="UP000221961">
    <property type="component" value="Chromosome"/>
</dbReference>
<proteinExistence type="predicted"/>
<feature type="region of interest" description="Disordered" evidence="2">
    <location>
        <begin position="977"/>
        <end position="1044"/>
    </location>
</feature>
<organism evidence="3 4">
    <name type="scientific">Nocardia terpenica</name>
    <dbReference type="NCBI Taxonomy" id="455432"/>
    <lineage>
        <taxon>Bacteria</taxon>
        <taxon>Bacillati</taxon>
        <taxon>Actinomycetota</taxon>
        <taxon>Actinomycetes</taxon>
        <taxon>Mycobacteriales</taxon>
        <taxon>Nocardiaceae</taxon>
        <taxon>Nocardia</taxon>
    </lineage>
</organism>
<protein>
    <submittedName>
        <fullName evidence="3">Uncharacterized protein</fullName>
    </submittedName>
</protein>
<evidence type="ECO:0000313" key="4">
    <source>
        <dbReference type="Proteomes" id="UP000221961"/>
    </source>
</evidence>
<dbReference type="KEGG" id="ntp:CRH09_24160"/>
<reference evidence="3 4" key="1">
    <citation type="submission" date="2017-10" db="EMBL/GenBank/DDBJ databases">
        <title>Comparative genomics between pathogenic Norcardia.</title>
        <authorList>
            <person name="Zeng L."/>
        </authorList>
    </citation>
    <scope>NUCLEOTIDE SEQUENCE [LARGE SCALE GENOMIC DNA]</scope>
    <source>
        <strain evidence="3 4">NC_YFY_NT001</strain>
    </source>
</reference>
<feature type="region of interest" description="Disordered" evidence="2">
    <location>
        <begin position="864"/>
        <end position="896"/>
    </location>
</feature>
<feature type="coiled-coil region" evidence="1">
    <location>
        <begin position="518"/>
        <end position="573"/>
    </location>
</feature>
<name>A0A291RNY2_9NOCA</name>
<evidence type="ECO:0000256" key="1">
    <source>
        <dbReference type="SAM" id="Coils"/>
    </source>
</evidence>
<feature type="compositionally biased region" description="Basic and acidic residues" evidence="2">
    <location>
        <begin position="982"/>
        <end position="1010"/>
    </location>
</feature>